<evidence type="ECO:0000313" key="2">
    <source>
        <dbReference type="Proteomes" id="UP000184066"/>
    </source>
</evidence>
<dbReference type="Proteomes" id="UP000184066">
    <property type="component" value="Unassembled WGS sequence"/>
</dbReference>
<dbReference type="OrthoDB" id="9799894at2"/>
<dbReference type="AlphaFoldDB" id="A0A1M7SHJ2"/>
<keyword evidence="2" id="KW-1185">Reference proteome</keyword>
<proteinExistence type="predicted"/>
<dbReference type="STRING" id="1189325.SAMN04488119_10377"/>
<protein>
    <recommendedName>
        <fullName evidence="3">DUF1178 family protein</fullName>
    </recommendedName>
</protein>
<reference evidence="1 2" key="1">
    <citation type="submission" date="2016-12" db="EMBL/GenBank/DDBJ databases">
        <authorList>
            <person name="Song W.-J."/>
            <person name="Kurnit D.M."/>
        </authorList>
    </citation>
    <scope>NUCLEOTIDE SEQUENCE [LARGE SCALE GENOMIC DNA]</scope>
    <source>
        <strain evidence="1 2">CGMCC 1.10808</strain>
    </source>
</reference>
<evidence type="ECO:0000313" key="1">
    <source>
        <dbReference type="EMBL" id="SHN57930.1"/>
    </source>
</evidence>
<accession>A0A1M7SHJ2</accession>
<dbReference type="RefSeq" id="WP_072746475.1">
    <property type="nucleotide sequence ID" value="NZ_FOHL01000003.1"/>
</dbReference>
<gene>
    <name evidence="1" type="ORF">SAMN05216200_102432</name>
</gene>
<dbReference type="PIRSF" id="PIRSF032131">
    <property type="entry name" value="UCP032131"/>
    <property type="match status" value="1"/>
</dbReference>
<dbReference type="EMBL" id="FRDL01000002">
    <property type="protein sequence ID" value="SHN57930.1"/>
    <property type="molecule type" value="Genomic_DNA"/>
</dbReference>
<dbReference type="Pfam" id="PF06676">
    <property type="entry name" value="DUF1178"/>
    <property type="match status" value="1"/>
</dbReference>
<organism evidence="1 2">
    <name type="scientific">Oceanicella actignis</name>
    <dbReference type="NCBI Taxonomy" id="1189325"/>
    <lineage>
        <taxon>Bacteria</taxon>
        <taxon>Pseudomonadati</taxon>
        <taxon>Pseudomonadota</taxon>
        <taxon>Alphaproteobacteria</taxon>
        <taxon>Rhodobacterales</taxon>
        <taxon>Paracoccaceae</taxon>
        <taxon>Oceanicella</taxon>
    </lineage>
</organism>
<evidence type="ECO:0008006" key="3">
    <source>
        <dbReference type="Google" id="ProtNLM"/>
    </source>
</evidence>
<sequence>MIRYALKCKAGHAFESWFQSSEAFDRLQAAGRLSCAVCGGAEVEKALMAPNVAASAEAPARPLSEPASLAEALLRALRERLERHGEYVGRDFAREARAIHAGEADARLIYGEASVEEARALLEEGAPVAPLPFPVRRDG</sequence>
<name>A0A1M7SHJ2_9RHOB</name>
<dbReference type="InterPro" id="IPR009562">
    <property type="entry name" value="DUF1178"/>
</dbReference>